<dbReference type="InterPro" id="IPR006439">
    <property type="entry name" value="HAD-SF_hydro_IA"/>
</dbReference>
<dbReference type="InterPro" id="IPR036412">
    <property type="entry name" value="HAD-like_sf"/>
</dbReference>
<keyword evidence="2" id="KW-0479">Metal-binding</keyword>
<reference evidence="3 4" key="1">
    <citation type="submission" date="2016-01" db="EMBL/GenBank/DDBJ databases">
        <title>Annotation of Pseudomonas oryzihabitans USDA-ARS-USMARC-56511.</title>
        <authorList>
            <person name="Harhay G.P."/>
            <person name="Harhay D.M."/>
            <person name="Smith T.P.L."/>
            <person name="Bono J.L."/>
            <person name="Heaton M.P."/>
            <person name="Clawson M.L."/>
            <person name="Chitko-Mckown C.G."/>
            <person name="Capik S.F."/>
            <person name="DeDonder K.D."/>
            <person name="Apley M.D."/>
            <person name="Lubbers B.V."/>
            <person name="White B.J."/>
            <person name="Larson R.L."/>
        </authorList>
    </citation>
    <scope>NUCLEOTIDE SEQUENCE [LARGE SCALE GENOMIC DNA]</scope>
    <source>
        <strain evidence="3 4">USDA-ARS-USMARC-56511</strain>
    </source>
</reference>
<accession>A0A0U4VQT8</accession>
<dbReference type="GO" id="GO:0005829">
    <property type="term" value="C:cytosol"/>
    <property type="evidence" value="ECO:0007669"/>
    <property type="project" value="TreeGrafter"/>
</dbReference>
<dbReference type="Gene3D" id="1.10.150.240">
    <property type="entry name" value="Putative phosphatase, domain 2"/>
    <property type="match status" value="1"/>
</dbReference>
<dbReference type="KEGG" id="por:APT59_15870"/>
<evidence type="ECO:0000256" key="2">
    <source>
        <dbReference type="ARBA" id="ARBA00022723"/>
    </source>
</evidence>
<dbReference type="PANTHER" id="PTHR43434:SF24">
    <property type="entry name" value="HYDROLASE-RELATED"/>
    <property type="match status" value="1"/>
</dbReference>
<gene>
    <name evidence="3" type="ORF">APT59_15870</name>
</gene>
<dbReference type="GO" id="GO:0046872">
    <property type="term" value="F:metal ion binding"/>
    <property type="evidence" value="ECO:0007669"/>
    <property type="project" value="UniProtKB-KW"/>
</dbReference>
<dbReference type="SFLD" id="SFLDS00003">
    <property type="entry name" value="Haloacid_Dehalogenase"/>
    <property type="match status" value="1"/>
</dbReference>
<organism evidence="3 4">
    <name type="scientific">Pseudomonas oryzihabitans</name>
    <dbReference type="NCBI Taxonomy" id="47885"/>
    <lineage>
        <taxon>Bacteria</taxon>
        <taxon>Pseudomonadati</taxon>
        <taxon>Pseudomonadota</taxon>
        <taxon>Gammaproteobacteria</taxon>
        <taxon>Pseudomonadales</taxon>
        <taxon>Pseudomonadaceae</taxon>
        <taxon>Pseudomonas</taxon>
    </lineage>
</organism>
<dbReference type="OrthoDB" id="9782449at2"/>
<dbReference type="SUPFAM" id="SSF56784">
    <property type="entry name" value="HAD-like"/>
    <property type="match status" value="1"/>
</dbReference>
<dbReference type="InterPro" id="IPR050155">
    <property type="entry name" value="HAD-like_hydrolase_sf"/>
</dbReference>
<dbReference type="InterPro" id="IPR023198">
    <property type="entry name" value="PGP-like_dom2"/>
</dbReference>
<dbReference type="NCBIfam" id="TIGR01509">
    <property type="entry name" value="HAD-SF-IA-v3"/>
    <property type="match status" value="1"/>
</dbReference>
<dbReference type="NCBIfam" id="TIGR01549">
    <property type="entry name" value="HAD-SF-IA-v1"/>
    <property type="match status" value="1"/>
</dbReference>
<evidence type="ECO:0000256" key="1">
    <source>
        <dbReference type="ARBA" id="ARBA00001946"/>
    </source>
</evidence>
<dbReference type="SFLD" id="SFLDG01135">
    <property type="entry name" value="C1.5.6:_HAD__Beta-PGM__Phospha"/>
    <property type="match status" value="1"/>
</dbReference>
<dbReference type="RefSeq" id="WP_059315738.1">
    <property type="nucleotide sequence ID" value="NZ_CP013987.1"/>
</dbReference>
<keyword evidence="3" id="KW-0378">Hydrolase</keyword>
<dbReference type="EMBL" id="CP013987">
    <property type="protein sequence ID" value="ALZ85600.1"/>
    <property type="molecule type" value="Genomic_DNA"/>
</dbReference>
<name>A0A0U4VQT8_9PSED</name>
<dbReference type="AlphaFoldDB" id="A0A0U4VQT8"/>
<dbReference type="PANTHER" id="PTHR43434">
    <property type="entry name" value="PHOSPHOGLYCOLATE PHOSPHATASE"/>
    <property type="match status" value="1"/>
</dbReference>
<proteinExistence type="predicted"/>
<dbReference type="Gene3D" id="3.40.50.1000">
    <property type="entry name" value="HAD superfamily/HAD-like"/>
    <property type="match status" value="1"/>
</dbReference>
<dbReference type="InterPro" id="IPR041492">
    <property type="entry name" value="HAD_2"/>
</dbReference>
<sequence length="228" mass="24770">MPDYQLLIFDWDGTLADSIGRIVEVMHVAAETLGLPPRSDVAIKGIIGLELVAAIQTLYPHLVTQAQIEGFRDAYSAEFVRREQEASPLFPEVMSGLQRFRAQGYQLAVATGKSRRGLARSLQQHGLSDFFDITRCADEAAGKPDPQMVQEILAHCGVAPERALLVGDAVFDLEMARRAGVDAVGVAYGAQPVEVLRDFGPRLVIEAFADLALWLGDNVVVRSESGHG</sequence>
<protein>
    <submittedName>
        <fullName evidence="3">HAD family hydrolase</fullName>
    </submittedName>
</protein>
<dbReference type="GO" id="GO:0006281">
    <property type="term" value="P:DNA repair"/>
    <property type="evidence" value="ECO:0007669"/>
    <property type="project" value="TreeGrafter"/>
</dbReference>
<dbReference type="InterPro" id="IPR023214">
    <property type="entry name" value="HAD_sf"/>
</dbReference>
<dbReference type="GO" id="GO:0008967">
    <property type="term" value="F:phosphoglycolate phosphatase activity"/>
    <property type="evidence" value="ECO:0007669"/>
    <property type="project" value="TreeGrafter"/>
</dbReference>
<evidence type="ECO:0000313" key="3">
    <source>
        <dbReference type="EMBL" id="ALZ85600.1"/>
    </source>
</evidence>
<evidence type="ECO:0000313" key="4">
    <source>
        <dbReference type="Proteomes" id="UP000064137"/>
    </source>
</evidence>
<dbReference type="Pfam" id="PF13419">
    <property type="entry name" value="HAD_2"/>
    <property type="match status" value="1"/>
</dbReference>
<dbReference type="Proteomes" id="UP000064137">
    <property type="component" value="Chromosome"/>
</dbReference>
<dbReference type="InterPro" id="IPR006549">
    <property type="entry name" value="HAD-SF_hydro_IIIA"/>
</dbReference>
<dbReference type="SFLD" id="SFLDG01129">
    <property type="entry name" value="C1.5:_HAD__Beta-PGM__Phosphata"/>
    <property type="match status" value="1"/>
</dbReference>
<dbReference type="NCBIfam" id="TIGR01662">
    <property type="entry name" value="HAD-SF-IIIA"/>
    <property type="match status" value="1"/>
</dbReference>
<comment type="cofactor">
    <cofactor evidence="1">
        <name>Mg(2+)</name>
        <dbReference type="ChEBI" id="CHEBI:18420"/>
    </cofactor>
</comment>